<organism evidence="24 25">
    <name type="scientific">Mariprofundus aestuarium</name>
    <dbReference type="NCBI Taxonomy" id="1921086"/>
    <lineage>
        <taxon>Bacteria</taxon>
        <taxon>Pseudomonadati</taxon>
        <taxon>Pseudomonadota</taxon>
        <taxon>Candidatius Mariprofundia</taxon>
        <taxon>Mariprofundales</taxon>
        <taxon>Mariprofundaceae</taxon>
        <taxon>Mariprofundus</taxon>
    </lineage>
</organism>
<evidence type="ECO:0000256" key="6">
    <source>
        <dbReference type="ARBA" id="ARBA00022670"/>
    </source>
</evidence>
<dbReference type="GO" id="GO:0008360">
    <property type="term" value="P:regulation of cell shape"/>
    <property type="evidence" value="ECO:0007669"/>
    <property type="project" value="UniProtKB-KW"/>
</dbReference>
<keyword evidence="16" id="KW-0961">Cell wall biogenesis/degradation</keyword>
<evidence type="ECO:0000256" key="21">
    <source>
        <dbReference type="SAM" id="Phobius"/>
    </source>
</evidence>
<dbReference type="Proteomes" id="UP000231701">
    <property type="component" value="Chromosome"/>
</dbReference>
<evidence type="ECO:0000256" key="8">
    <source>
        <dbReference type="ARBA" id="ARBA00022679"/>
    </source>
</evidence>
<dbReference type="KEGG" id="maes:Ga0123461_0517"/>
<dbReference type="PANTHER" id="PTHR32282">
    <property type="entry name" value="BINDING PROTEIN TRANSPEPTIDASE, PUTATIVE-RELATED"/>
    <property type="match status" value="1"/>
</dbReference>
<dbReference type="GO" id="GO:0008955">
    <property type="term" value="F:peptidoglycan glycosyltransferase activity"/>
    <property type="evidence" value="ECO:0007669"/>
    <property type="project" value="UniProtKB-EC"/>
</dbReference>
<dbReference type="PANTHER" id="PTHR32282:SF27">
    <property type="entry name" value="PENICILLIN-BINDING PROTEIN 1A"/>
    <property type="match status" value="1"/>
</dbReference>
<evidence type="ECO:0000313" key="24">
    <source>
        <dbReference type="EMBL" id="ATX78954.1"/>
    </source>
</evidence>
<gene>
    <name evidence="24" type="ORF">Ga0123461_0517</name>
</gene>
<dbReference type="SUPFAM" id="SSF56601">
    <property type="entry name" value="beta-lactamase/transpeptidase-like"/>
    <property type="match status" value="1"/>
</dbReference>
<feature type="compositionally biased region" description="Basic and acidic residues" evidence="20">
    <location>
        <begin position="798"/>
        <end position="811"/>
    </location>
</feature>
<evidence type="ECO:0000256" key="18">
    <source>
        <dbReference type="ARBA" id="ARBA00049902"/>
    </source>
</evidence>
<dbReference type="RefSeq" id="WP_232710306.1">
    <property type="nucleotide sequence ID" value="NZ_CP018799.1"/>
</dbReference>
<accession>A0A2K8L1Y4</accession>
<dbReference type="Pfam" id="PF00912">
    <property type="entry name" value="Transgly"/>
    <property type="match status" value="1"/>
</dbReference>
<dbReference type="GO" id="GO:0008658">
    <property type="term" value="F:penicillin binding"/>
    <property type="evidence" value="ECO:0007669"/>
    <property type="project" value="InterPro"/>
</dbReference>
<proteinExistence type="inferred from homology"/>
<dbReference type="InterPro" id="IPR012338">
    <property type="entry name" value="Beta-lactam/transpept-like"/>
</dbReference>
<evidence type="ECO:0000256" key="7">
    <source>
        <dbReference type="ARBA" id="ARBA00022676"/>
    </source>
</evidence>
<dbReference type="Gene3D" id="1.10.3810.10">
    <property type="entry name" value="Biosynthetic peptidoglycan transglycosylase-like"/>
    <property type="match status" value="1"/>
</dbReference>
<keyword evidence="5" id="KW-0121">Carboxypeptidase</keyword>
<sequence length="818" mass="91208">MVPLEFGLMRILSIIAKILLSLSLLAVMGITIGYLIFSSNLPKLTALSDYQPPLASRVYNTEGELIAEYADEHRILVPFEQIPEKLRMAFLAAEDQQFYEHPGINPARILSAALANLRAGHTVQGGSTITQQVAKNFLLTSERSYTRKIREAILAYRIEEALSKNDILYLYLNHIYLGRGSYGVASAAWRYFHKPLGELTLAECATIAGMPKSPGKYAPHINPEKATQRRNTVLRLMQGSGYASEHEVKAALSEPMQVAELDAPKLNDAYADLVLRQLTDRFGLKTLRRQGLTITVPFDPKAQEAAISAVRHGVLDIEQRQYYRYPTNHAPESWPELLETWKKAREPRPDISATNEAIPAPLIRTDELVHALVIKTHSNGDLTVDDGIRQWKLSKPKWTWKSLSDYKKDGASAEKLAELNKRPRTWIKGDEIRLQGTENQGVRLAQEPSIESALYAIDMERGTVLARVGGYQHQTSGFDRVHQAMRQPGSAFKPFLYTSALINGSTPATIVMDTPVIFDSDQSDDFWRPENYKDNFAGPVPLRNALEHSRNLASIKVLQNIGIRRFLGDLKTFPLEREFPQQLAISLGATEVSLEALTNSYTIMANQGQKWTPVSIQQVQDRTGNTLHRSVSGNRCQVCHVNPVMSASDTMRPAEQALNPVDSFLITNMMRGVIQRGTGQRALALNRPAAGKTGTTNKQVDAWFMGYTPQVMTGVWTGRDTPTPMGRSETGARAALPAWLEAMQAFHEDRPVKDFTPPEGVEWVVIDQKTGLLPGPDTEEVFLEAFRSGTAPTEETPALERRLDQQPKEDAGFFELGL</sequence>
<dbReference type="InterPro" id="IPR001264">
    <property type="entry name" value="Glyco_trans_51"/>
</dbReference>
<dbReference type="GO" id="GO:0071555">
    <property type="term" value="P:cell wall organization"/>
    <property type="evidence" value="ECO:0007669"/>
    <property type="project" value="UniProtKB-KW"/>
</dbReference>
<evidence type="ECO:0000256" key="17">
    <source>
        <dbReference type="ARBA" id="ARBA00044770"/>
    </source>
</evidence>
<keyword evidence="6" id="KW-0645">Protease</keyword>
<dbReference type="Gene3D" id="3.40.710.10">
    <property type="entry name" value="DD-peptidase/beta-lactamase superfamily"/>
    <property type="match status" value="1"/>
</dbReference>
<evidence type="ECO:0000259" key="22">
    <source>
        <dbReference type="Pfam" id="PF00905"/>
    </source>
</evidence>
<dbReference type="Pfam" id="PF00905">
    <property type="entry name" value="Transpeptidase"/>
    <property type="match status" value="1"/>
</dbReference>
<evidence type="ECO:0000256" key="11">
    <source>
        <dbReference type="ARBA" id="ARBA00022960"/>
    </source>
</evidence>
<keyword evidence="12" id="KW-0573">Peptidoglycan synthesis</keyword>
<name>A0A2K8L1Y4_MARES</name>
<dbReference type="UniPathway" id="UPA00219"/>
<evidence type="ECO:0000256" key="10">
    <source>
        <dbReference type="ARBA" id="ARBA00022801"/>
    </source>
</evidence>
<dbReference type="GO" id="GO:0006508">
    <property type="term" value="P:proteolysis"/>
    <property type="evidence" value="ECO:0007669"/>
    <property type="project" value="UniProtKB-KW"/>
</dbReference>
<evidence type="ECO:0000256" key="20">
    <source>
        <dbReference type="SAM" id="MobiDB-lite"/>
    </source>
</evidence>
<keyword evidence="15" id="KW-0511">Multifunctional enzyme</keyword>
<keyword evidence="13 21" id="KW-1133">Transmembrane helix</keyword>
<evidence type="ECO:0000256" key="2">
    <source>
        <dbReference type="ARBA" id="ARBA00004752"/>
    </source>
</evidence>
<evidence type="ECO:0000259" key="23">
    <source>
        <dbReference type="Pfam" id="PF00912"/>
    </source>
</evidence>
<dbReference type="GO" id="GO:0016020">
    <property type="term" value="C:membrane"/>
    <property type="evidence" value="ECO:0007669"/>
    <property type="project" value="UniProtKB-SubCell"/>
</dbReference>
<feature type="domain" description="Glycosyl transferase family 51" evidence="23">
    <location>
        <begin position="63"/>
        <end position="238"/>
    </location>
</feature>
<dbReference type="InterPro" id="IPR023346">
    <property type="entry name" value="Lysozyme-like_dom_sf"/>
</dbReference>
<evidence type="ECO:0000256" key="5">
    <source>
        <dbReference type="ARBA" id="ARBA00022645"/>
    </source>
</evidence>
<keyword evidence="7 24" id="KW-0328">Glycosyltransferase</keyword>
<evidence type="ECO:0000256" key="13">
    <source>
        <dbReference type="ARBA" id="ARBA00022989"/>
    </source>
</evidence>
<evidence type="ECO:0000256" key="15">
    <source>
        <dbReference type="ARBA" id="ARBA00023268"/>
    </source>
</evidence>
<dbReference type="NCBIfam" id="TIGR02074">
    <property type="entry name" value="PBP_1a_fam"/>
    <property type="match status" value="1"/>
</dbReference>
<dbReference type="InterPro" id="IPR036950">
    <property type="entry name" value="PBP_transglycosylase"/>
</dbReference>
<comment type="subcellular location">
    <subcellularLocation>
        <location evidence="1">Membrane</location>
    </subcellularLocation>
</comment>
<dbReference type="FunFam" id="1.10.3810.10:FF:000003">
    <property type="entry name" value="Penicillin-binding protein 1a"/>
    <property type="match status" value="1"/>
</dbReference>
<feature type="transmembrane region" description="Helical" evidence="21">
    <location>
        <begin position="12"/>
        <end position="37"/>
    </location>
</feature>
<dbReference type="GO" id="GO:0009252">
    <property type="term" value="P:peptidoglycan biosynthetic process"/>
    <property type="evidence" value="ECO:0007669"/>
    <property type="project" value="UniProtKB-UniPathway"/>
</dbReference>
<comment type="pathway">
    <text evidence="2">Cell wall biogenesis; peptidoglycan biosynthesis.</text>
</comment>
<evidence type="ECO:0000256" key="14">
    <source>
        <dbReference type="ARBA" id="ARBA00023136"/>
    </source>
</evidence>
<keyword evidence="11" id="KW-0133">Cell shape</keyword>
<keyword evidence="25" id="KW-1185">Reference proteome</keyword>
<keyword evidence="8 24" id="KW-0808">Transferase</keyword>
<dbReference type="GO" id="GO:0004180">
    <property type="term" value="F:carboxypeptidase activity"/>
    <property type="evidence" value="ECO:0007669"/>
    <property type="project" value="UniProtKB-KW"/>
</dbReference>
<evidence type="ECO:0000256" key="1">
    <source>
        <dbReference type="ARBA" id="ARBA00004370"/>
    </source>
</evidence>
<comment type="catalytic activity">
    <reaction evidence="18">
        <text>[GlcNAc-(1-&gt;4)-Mur2Ac(oyl-L-Ala-gamma-D-Glu-L-Lys-D-Ala-D-Ala)](n)-di-trans,octa-cis-undecaprenyl diphosphate + beta-D-GlcNAc-(1-&gt;4)-Mur2Ac(oyl-L-Ala-gamma-D-Glu-L-Lys-D-Ala-D-Ala)-di-trans,octa-cis-undecaprenyl diphosphate = [GlcNAc-(1-&gt;4)-Mur2Ac(oyl-L-Ala-gamma-D-Glu-L-Lys-D-Ala-D-Ala)](n+1)-di-trans,octa-cis-undecaprenyl diphosphate + di-trans,octa-cis-undecaprenyl diphosphate + H(+)</text>
        <dbReference type="Rhea" id="RHEA:23708"/>
        <dbReference type="Rhea" id="RHEA-COMP:9602"/>
        <dbReference type="Rhea" id="RHEA-COMP:9603"/>
        <dbReference type="ChEBI" id="CHEBI:15378"/>
        <dbReference type="ChEBI" id="CHEBI:58405"/>
        <dbReference type="ChEBI" id="CHEBI:60033"/>
        <dbReference type="ChEBI" id="CHEBI:78435"/>
        <dbReference type="EC" id="2.4.99.28"/>
    </reaction>
</comment>
<evidence type="ECO:0000313" key="25">
    <source>
        <dbReference type="Proteomes" id="UP000231701"/>
    </source>
</evidence>
<evidence type="ECO:0000256" key="19">
    <source>
        <dbReference type="ARBA" id="ARBA00060592"/>
    </source>
</evidence>
<evidence type="ECO:0000256" key="12">
    <source>
        <dbReference type="ARBA" id="ARBA00022984"/>
    </source>
</evidence>
<dbReference type="EMBL" id="CP018799">
    <property type="protein sequence ID" value="ATX78954.1"/>
    <property type="molecule type" value="Genomic_DNA"/>
</dbReference>
<dbReference type="GO" id="GO:0030288">
    <property type="term" value="C:outer membrane-bounded periplasmic space"/>
    <property type="evidence" value="ECO:0007669"/>
    <property type="project" value="TreeGrafter"/>
</dbReference>
<comment type="similarity">
    <text evidence="4">In the N-terminal section; belongs to the glycosyltransferase 51 family.</text>
</comment>
<dbReference type="InterPro" id="IPR001460">
    <property type="entry name" value="PCN-bd_Tpept"/>
</dbReference>
<keyword evidence="9 21" id="KW-0812">Transmembrane</keyword>
<keyword evidence="14 21" id="KW-0472">Membrane</keyword>
<evidence type="ECO:0000256" key="3">
    <source>
        <dbReference type="ARBA" id="ARBA00007090"/>
    </source>
</evidence>
<dbReference type="SUPFAM" id="SSF53955">
    <property type="entry name" value="Lysozyme-like"/>
    <property type="match status" value="1"/>
</dbReference>
<dbReference type="AlphaFoldDB" id="A0A2K8L1Y4"/>
<feature type="domain" description="Penicillin-binding protein transpeptidase" evidence="22">
    <location>
        <begin position="456"/>
        <end position="710"/>
    </location>
</feature>
<evidence type="ECO:0000256" key="4">
    <source>
        <dbReference type="ARBA" id="ARBA00007739"/>
    </source>
</evidence>
<protein>
    <recommendedName>
        <fullName evidence="17">peptidoglycan glycosyltransferase</fullName>
        <ecNumber evidence="17">2.4.99.28</ecNumber>
    </recommendedName>
</protein>
<keyword evidence="10" id="KW-0378">Hydrolase</keyword>
<comment type="pathway">
    <text evidence="19">Glycan biosynthesis.</text>
</comment>
<feature type="region of interest" description="Disordered" evidence="20">
    <location>
        <begin position="788"/>
        <end position="818"/>
    </location>
</feature>
<evidence type="ECO:0000256" key="9">
    <source>
        <dbReference type="ARBA" id="ARBA00022692"/>
    </source>
</evidence>
<comment type="similarity">
    <text evidence="3">In the C-terminal section; belongs to the transpeptidase family.</text>
</comment>
<evidence type="ECO:0000256" key="16">
    <source>
        <dbReference type="ARBA" id="ARBA00023316"/>
    </source>
</evidence>
<dbReference type="EC" id="2.4.99.28" evidence="17"/>
<dbReference type="InterPro" id="IPR050396">
    <property type="entry name" value="Glycosyltr_51/Transpeptidase"/>
</dbReference>
<reference evidence="24 25" key="1">
    <citation type="submission" date="2016-12" db="EMBL/GenBank/DDBJ databases">
        <title>Isolation and genomic insights into novel planktonic Zetaproteobacteria from stratified waters of the Chesapeake Bay.</title>
        <authorList>
            <person name="McAllister S.M."/>
            <person name="Kato S."/>
            <person name="Chan C.S."/>
            <person name="Chiu B.K."/>
            <person name="Field E.K."/>
        </authorList>
    </citation>
    <scope>NUCLEOTIDE SEQUENCE [LARGE SCALE GENOMIC DNA]</scope>
    <source>
        <strain evidence="24 25">CP-5</strain>
    </source>
</reference>